<gene>
    <name evidence="10" type="ORF">TCAL_05807</name>
</gene>
<dbReference type="PROSITE" id="PS50141">
    <property type="entry name" value="A_DEAMIN_EDITASE"/>
    <property type="match status" value="1"/>
</dbReference>
<dbReference type="InterPro" id="IPR015424">
    <property type="entry name" value="PyrdxlP-dep_Trfase"/>
</dbReference>
<dbReference type="InterPro" id="IPR002466">
    <property type="entry name" value="A_deamin"/>
</dbReference>
<evidence type="ECO:0000256" key="8">
    <source>
        <dbReference type="ARBA" id="ARBA00040554"/>
    </source>
</evidence>
<feature type="domain" description="A to I editase" evidence="9">
    <location>
        <begin position="47"/>
        <end position="238"/>
    </location>
</feature>
<dbReference type="Proteomes" id="UP000318571">
    <property type="component" value="Chromosome 6"/>
</dbReference>
<evidence type="ECO:0000259" key="9">
    <source>
        <dbReference type="PROSITE" id="PS50141"/>
    </source>
</evidence>
<evidence type="ECO:0000256" key="6">
    <source>
        <dbReference type="ARBA" id="ARBA00037407"/>
    </source>
</evidence>
<comment type="subunit">
    <text evidence="3">Homodimer.</text>
</comment>
<dbReference type="STRING" id="6832.A0A553PQ81"/>
<dbReference type="GO" id="GO:0003723">
    <property type="term" value="F:RNA binding"/>
    <property type="evidence" value="ECO:0007669"/>
    <property type="project" value="InterPro"/>
</dbReference>
<keyword evidence="5" id="KW-0808">Transferase</keyword>
<keyword evidence="4" id="KW-0963">Cytoplasm</keyword>
<comment type="subcellular location">
    <subcellularLocation>
        <location evidence="2">Cytoplasm</location>
        <location evidence="2">Cytosol</location>
    </subcellularLocation>
</comment>
<evidence type="ECO:0000256" key="4">
    <source>
        <dbReference type="ARBA" id="ARBA00022490"/>
    </source>
</evidence>
<dbReference type="Pfam" id="PF00266">
    <property type="entry name" value="Aminotran_5"/>
    <property type="match status" value="1"/>
</dbReference>
<evidence type="ECO:0000256" key="3">
    <source>
        <dbReference type="ARBA" id="ARBA00011738"/>
    </source>
</evidence>
<keyword evidence="11" id="KW-1185">Reference proteome</keyword>
<dbReference type="InterPro" id="IPR015422">
    <property type="entry name" value="PyrdxlP-dep_Trfase_small"/>
</dbReference>
<dbReference type="InterPro" id="IPR015421">
    <property type="entry name" value="PyrdxlP-dep_Trfase_major"/>
</dbReference>
<dbReference type="Gene3D" id="3.40.640.10">
    <property type="entry name" value="Type I PLP-dependent aspartate aminotransferase-like (Major domain)"/>
    <property type="match status" value="1"/>
</dbReference>
<evidence type="ECO:0000256" key="2">
    <source>
        <dbReference type="ARBA" id="ARBA00004514"/>
    </source>
</evidence>
<protein>
    <recommendedName>
        <fullName evidence="8">Selenocysteine lyase</fullName>
        <ecNumber evidence="7">4.4.1.16</ecNumber>
    </recommendedName>
</protein>
<dbReference type="Gene3D" id="1.10.260.50">
    <property type="match status" value="1"/>
</dbReference>
<dbReference type="EMBL" id="VCGU01000002">
    <property type="protein sequence ID" value="TRY79830.1"/>
    <property type="molecule type" value="Genomic_DNA"/>
</dbReference>
<comment type="caution">
    <text evidence="10">The sequence shown here is derived from an EMBL/GenBank/DDBJ whole genome shotgun (WGS) entry which is preliminary data.</text>
</comment>
<reference evidence="10 11" key="1">
    <citation type="journal article" date="2018" name="Nat. Ecol. Evol.">
        <title>Genomic signatures of mitonuclear coevolution across populations of Tigriopus californicus.</title>
        <authorList>
            <person name="Barreto F.S."/>
            <person name="Watson E.T."/>
            <person name="Lima T.G."/>
            <person name="Willett C.S."/>
            <person name="Edmands S."/>
            <person name="Li W."/>
            <person name="Burton R.S."/>
        </authorList>
    </citation>
    <scope>NUCLEOTIDE SEQUENCE [LARGE SCALE GENOMIC DNA]</scope>
    <source>
        <strain evidence="10 11">San Diego</strain>
    </source>
</reference>
<organism evidence="10 11">
    <name type="scientific">Tigriopus californicus</name>
    <name type="common">Marine copepod</name>
    <dbReference type="NCBI Taxonomy" id="6832"/>
    <lineage>
        <taxon>Eukaryota</taxon>
        <taxon>Metazoa</taxon>
        <taxon>Ecdysozoa</taxon>
        <taxon>Arthropoda</taxon>
        <taxon>Crustacea</taxon>
        <taxon>Multicrustacea</taxon>
        <taxon>Hexanauplia</taxon>
        <taxon>Copepoda</taxon>
        <taxon>Harpacticoida</taxon>
        <taxon>Harpacticidae</taxon>
        <taxon>Tigriopus</taxon>
    </lineage>
</organism>
<evidence type="ECO:0000313" key="11">
    <source>
        <dbReference type="Proteomes" id="UP000318571"/>
    </source>
</evidence>
<dbReference type="AlphaFoldDB" id="A0A553PQ81"/>
<dbReference type="PANTHER" id="PTHR11601:SF62">
    <property type="entry name" value="SELENOCYSTEINE LYASE"/>
    <property type="match status" value="1"/>
</dbReference>
<dbReference type="Pfam" id="PF02137">
    <property type="entry name" value="A_deamin"/>
    <property type="match status" value="1"/>
</dbReference>
<dbReference type="GO" id="GO:0004000">
    <property type="term" value="F:adenosine deaminase activity"/>
    <property type="evidence" value="ECO:0007669"/>
    <property type="project" value="InterPro"/>
</dbReference>
<evidence type="ECO:0000256" key="7">
    <source>
        <dbReference type="ARBA" id="ARBA00039054"/>
    </source>
</evidence>
<comment type="cofactor">
    <cofactor evidence="1">
        <name>pyridoxal 5'-phosphate</name>
        <dbReference type="ChEBI" id="CHEBI:597326"/>
    </cofactor>
</comment>
<evidence type="ECO:0000256" key="1">
    <source>
        <dbReference type="ARBA" id="ARBA00001933"/>
    </source>
</evidence>
<dbReference type="PANTHER" id="PTHR11601">
    <property type="entry name" value="CYSTEINE DESULFURYLASE FAMILY MEMBER"/>
    <property type="match status" value="1"/>
</dbReference>
<comment type="function">
    <text evidence="6">Catalyzes the decomposition of L-selenocysteine to L-alanine and elemental selenium.</text>
</comment>
<accession>A0A553PQ81</accession>
<sequence length="729" mass="79560">MAEVKNDAVEFFEKKLGKNGKPRKGQEWTVFCAIILEAVNGSKRVVAAGTGSKCLGSTEISMNGELLHDSHAEVTCKRAFHRFILDQVRNITEGSILEEHRDLLAVKPGFKFHFFSSHPPCGDGSIAVKDQANSEPDSKRLKLDVHRTGAKCLKGDAEDGLGLGLNYHTALGAIRTKPGRGDPTSSLSCSDKLVKWNFLGWQGSLLAAILSGPIRMTSLTFCADPCFEPSIRRALQTRFGAELPQPDLCIQIVPSEFPCQKEDGLVPSPCSIIACVIKREVQIEISVDGRKQGCIKKYLHTSRARNKICRLSYSQEFVEVIRGLRKPPQDIQEMAIYLDYNATCPMDPEVIEAIQRSCIEDWGNPSSSYQTGRKAKSALDKARQSVAKMIGSNDPSQITFVSGGTEANHLAMHSSIEHFKKANPTVKPHVITSNIEHVATDLPLRKWLAQGVIELTLVEVCRKKGSLNVEDVMAEIKSNTCLITIMLANNETGIIQPIKEIGDRLQVINGDRQTQGQNQIPFHTDAAQAIGKIPVDVDILNVDYLTIVGHKFYGPRIGALYHRQGTGTIYPLFLGGGQEQGLRAGTENTPMIMGLGKAADLVVAGLDKDMDHLRLRRDHLIAVLQKSCLTLSDNFAHVENRLPNTLSASFGGCIGHDILTKCQGQIEASTTAACHSHGIASGSPVLLKSGLDPEAALGTIRLSVGRHTTQEEIEKAAMALKDVVNKDHQ</sequence>
<dbReference type="GO" id="GO:0006396">
    <property type="term" value="P:RNA processing"/>
    <property type="evidence" value="ECO:0007669"/>
    <property type="project" value="InterPro"/>
</dbReference>
<evidence type="ECO:0000256" key="5">
    <source>
        <dbReference type="ARBA" id="ARBA00022679"/>
    </source>
</evidence>
<evidence type="ECO:0000313" key="10">
    <source>
        <dbReference type="EMBL" id="TRY79830.1"/>
    </source>
</evidence>
<name>A0A553PQ81_TIGCA</name>
<dbReference type="GO" id="GO:0016740">
    <property type="term" value="F:transferase activity"/>
    <property type="evidence" value="ECO:0007669"/>
    <property type="project" value="UniProtKB-KW"/>
</dbReference>
<dbReference type="SMART" id="SM00552">
    <property type="entry name" value="ADEAMc"/>
    <property type="match status" value="1"/>
</dbReference>
<dbReference type="InterPro" id="IPR000192">
    <property type="entry name" value="Aminotrans_V_dom"/>
</dbReference>
<dbReference type="GO" id="GO:0009000">
    <property type="term" value="F:selenocysteine lyase activity"/>
    <property type="evidence" value="ECO:0007669"/>
    <property type="project" value="UniProtKB-EC"/>
</dbReference>
<dbReference type="EC" id="4.4.1.16" evidence="7"/>
<dbReference type="Gene3D" id="3.90.1150.10">
    <property type="entry name" value="Aspartate Aminotransferase, domain 1"/>
    <property type="match status" value="1"/>
</dbReference>
<proteinExistence type="predicted"/>
<dbReference type="GO" id="GO:0005829">
    <property type="term" value="C:cytosol"/>
    <property type="evidence" value="ECO:0007669"/>
    <property type="project" value="UniProtKB-SubCell"/>
</dbReference>
<dbReference type="SUPFAM" id="SSF53383">
    <property type="entry name" value="PLP-dependent transferases"/>
    <property type="match status" value="1"/>
</dbReference>